<accession>A0A0M2HIP9</accession>
<proteinExistence type="predicted"/>
<keyword evidence="1" id="KW-0472">Membrane</keyword>
<feature type="transmembrane region" description="Helical" evidence="1">
    <location>
        <begin position="48"/>
        <end position="72"/>
    </location>
</feature>
<dbReference type="PATRIC" id="fig|69370.6.peg.1168"/>
<sequence>MSTSPNPRTPISSTPILRTVLVWSGTVTAILAVVGAVVGFLVAGTTGLWSALAGVLVAAVFLGITGASILIANRWFGDPLYVPIFFGIVMGGWILKFVVFIVILLVLRGQPWIEPRVFFVAAVVSVLASLAVDVVVMVRMRVPHVSDVELPTDPDAGDRRDDESDGS</sequence>
<evidence type="ECO:0000313" key="3">
    <source>
        <dbReference type="Proteomes" id="UP000034098"/>
    </source>
</evidence>
<comment type="caution">
    <text evidence="2">The sequence shown here is derived from an EMBL/GenBank/DDBJ whole genome shotgun (WGS) entry which is preliminary data.</text>
</comment>
<dbReference type="RefSeq" id="WP_045297527.1">
    <property type="nucleotide sequence ID" value="NZ_JYJA01000028.1"/>
</dbReference>
<dbReference type="Proteomes" id="UP000034098">
    <property type="component" value="Unassembled WGS sequence"/>
</dbReference>
<dbReference type="AlphaFoldDB" id="A0A0M2HIP9"/>
<gene>
    <name evidence="2" type="ORF">RS82_01138</name>
</gene>
<keyword evidence="3" id="KW-1185">Reference proteome</keyword>
<keyword evidence="1" id="KW-1133">Transmembrane helix</keyword>
<reference evidence="2 3" key="1">
    <citation type="submission" date="2015-02" db="EMBL/GenBank/DDBJ databases">
        <title>Draft genome sequences of ten Microbacterium spp. with emphasis on heavy metal contaminated environments.</title>
        <authorList>
            <person name="Corretto E."/>
        </authorList>
    </citation>
    <scope>NUCLEOTIDE SEQUENCE [LARGE SCALE GENOMIC DNA]</scope>
    <source>
        <strain evidence="2 3">DSM 8608</strain>
    </source>
</reference>
<feature type="transmembrane region" description="Helical" evidence="1">
    <location>
        <begin position="84"/>
        <end position="106"/>
    </location>
</feature>
<organism evidence="2 3">
    <name type="scientific">Microbacterium trichothecenolyticum</name>
    <name type="common">Aureobacterium trichothecenolyticum</name>
    <dbReference type="NCBI Taxonomy" id="69370"/>
    <lineage>
        <taxon>Bacteria</taxon>
        <taxon>Bacillati</taxon>
        <taxon>Actinomycetota</taxon>
        <taxon>Actinomycetes</taxon>
        <taxon>Micrococcales</taxon>
        <taxon>Microbacteriaceae</taxon>
        <taxon>Microbacterium</taxon>
    </lineage>
</organism>
<dbReference type="OrthoDB" id="5117309at2"/>
<keyword evidence="1" id="KW-0812">Transmembrane</keyword>
<feature type="transmembrane region" description="Helical" evidence="1">
    <location>
        <begin position="20"/>
        <end position="42"/>
    </location>
</feature>
<feature type="transmembrane region" description="Helical" evidence="1">
    <location>
        <begin position="118"/>
        <end position="138"/>
    </location>
</feature>
<protein>
    <recommendedName>
        <fullName evidence="4">ATP synthase protein I</fullName>
    </recommendedName>
</protein>
<name>A0A0M2HIP9_MICTR</name>
<evidence type="ECO:0000256" key="1">
    <source>
        <dbReference type="SAM" id="Phobius"/>
    </source>
</evidence>
<evidence type="ECO:0008006" key="4">
    <source>
        <dbReference type="Google" id="ProtNLM"/>
    </source>
</evidence>
<evidence type="ECO:0000313" key="2">
    <source>
        <dbReference type="EMBL" id="KJL44174.1"/>
    </source>
</evidence>
<dbReference type="EMBL" id="JYJA01000028">
    <property type="protein sequence ID" value="KJL44174.1"/>
    <property type="molecule type" value="Genomic_DNA"/>
</dbReference>